<dbReference type="InterPro" id="IPR006450">
    <property type="entry name" value="Phage_HK97_gp6-like"/>
</dbReference>
<organism evidence="1">
    <name type="scientific">marine sediment metagenome</name>
    <dbReference type="NCBI Taxonomy" id="412755"/>
    <lineage>
        <taxon>unclassified sequences</taxon>
        <taxon>metagenomes</taxon>
        <taxon>ecological metagenomes</taxon>
    </lineage>
</organism>
<evidence type="ECO:0000313" key="1">
    <source>
        <dbReference type="EMBL" id="KKM71081.1"/>
    </source>
</evidence>
<name>A0A0F9K8V9_9ZZZZ</name>
<dbReference type="NCBIfam" id="TIGR01560">
    <property type="entry name" value="put_DNA_pack"/>
    <property type="match status" value="1"/>
</dbReference>
<accession>A0A0F9K8V9</accession>
<gene>
    <name evidence="1" type="ORF">LCGC14_1434200</name>
</gene>
<reference evidence="1" key="1">
    <citation type="journal article" date="2015" name="Nature">
        <title>Complex archaea that bridge the gap between prokaryotes and eukaryotes.</title>
        <authorList>
            <person name="Spang A."/>
            <person name="Saw J.H."/>
            <person name="Jorgensen S.L."/>
            <person name="Zaremba-Niedzwiedzka K."/>
            <person name="Martijn J."/>
            <person name="Lind A.E."/>
            <person name="van Eijk R."/>
            <person name="Schleper C."/>
            <person name="Guy L."/>
            <person name="Ettema T.J."/>
        </authorList>
    </citation>
    <scope>NUCLEOTIDE SEQUENCE</scope>
</reference>
<sequence length="192" mass="21600">MALKLVTGPVVEPVSLGNMKEHLRIVDFIIDDDYISLLIKAARESAETFQSRSFITQTWDLFLDEFPERDPIIRVPKPPLQSVTTVKYTDASGVVQELVAVTDYQVDTKSEPGRISPAFGMVWPVTRAVLNAVEIRFLSGGIAAADVLEKIKMAIKQIVAHWYEHREEISEIKLARVPHTAVALLWENRNFG</sequence>
<dbReference type="Pfam" id="PF05135">
    <property type="entry name" value="Phage_connect_1"/>
    <property type="match status" value="1"/>
</dbReference>
<dbReference type="InterPro" id="IPR021146">
    <property type="entry name" value="Phage_gp6-like_head-tail"/>
</dbReference>
<dbReference type="CDD" id="cd08054">
    <property type="entry name" value="gp6"/>
    <property type="match status" value="1"/>
</dbReference>
<evidence type="ECO:0008006" key="2">
    <source>
        <dbReference type="Google" id="ProtNLM"/>
    </source>
</evidence>
<dbReference type="InterPro" id="IPR011738">
    <property type="entry name" value="Phage_CHP"/>
</dbReference>
<comment type="caution">
    <text evidence="1">The sequence shown here is derived from an EMBL/GenBank/DDBJ whole genome shotgun (WGS) entry which is preliminary data.</text>
</comment>
<dbReference type="EMBL" id="LAZR01009702">
    <property type="protein sequence ID" value="KKM71081.1"/>
    <property type="molecule type" value="Genomic_DNA"/>
</dbReference>
<dbReference type="AlphaFoldDB" id="A0A0F9K8V9"/>
<protein>
    <recommendedName>
        <fullName evidence="2">Phage gp6-like head-tail connector protein</fullName>
    </recommendedName>
</protein>
<dbReference type="NCBIfam" id="TIGR02215">
    <property type="entry name" value="phage_chp_gp8"/>
    <property type="match status" value="1"/>
</dbReference>
<proteinExistence type="predicted"/>
<dbReference type="Gene3D" id="1.10.3230.30">
    <property type="entry name" value="Phage gp6-like head-tail connector protein"/>
    <property type="match status" value="1"/>
</dbReference>